<evidence type="ECO:0000256" key="8">
    <source>
        <dbReference type="ARBA" id="ARBA00023065"/>
    </source>
</evidence>
<dbReference type="Proteomes" id="UP000235005">
    <property type="component" value="Unassembled WGS sequence"/>
</dbReference>
<keyword evidence="5 12" id="KW-0812">Transmembrane</keyword>
<dbReference type="Gene3D" id="2.40.170.20">
    <property type="entry name" value="TonB-dependent receptor, beta-barrel domain"/>
    <property type="match status" value="1"/>
</dbReference>
<keyword evidence="19" id="KW-1185">Reference proteome</keyword>
<dbReference type="PANTHER" id="PTHR32552:SF81">
    <property type="entry name" value="TONB-DEPENDENT OUTER MEMBRANE RECEPTOR"/>
    <property type="match status" value="1"/>
</dbReference>
<keyword evidence="7" id="KW-0408">Iron</keyword>
<dbReference type="PROSITE" id="PS01156">
    <property type="entry name" value="TONB_DEPENDENT_REC_2"/>
    <property type="match status" value="1"/>
</dbReference>
<evidence type="ECO:0000256" key="3">
    <source>
        <dbReference type="ARBA" id="ARBA00022452"/>
    </source>
</evidence>
<feature type="domain" description="TonB-dependent receptor plug" evidence="17">
    <location>
        <begin position="50"/>
        <end position="157"/>
    </location>
</feature>
<dbReference type="PROSITE" id="PS52016">
    <property type="entry name" value="TONB_DEPENDENT_REC_3"/>
    <property type="match status" value="1"/>
</dbReference>
<evidence type="ECO:0000256" key="4">
    <source>
        <dbReference type="ARBA" id="ARBA00022496"/>
    </source>
</evidence>
<dbReference type="GO" id="GO:0009279">
    <property type="term" value="C:cell outer membrane"/>
    <property type="evidence" value="ECO:0007669"/>
    <property type="project" value="UniProtKB-SubCell"/>
</dbReference>
<accession>A0A2N5WYW6</accession>
<dbReference type="InterPro" id="IPR036942">
    <property type="entry name" value="Beta-barrel_TonB_sf"/>
</dbReference>
<dbReference type="PANTHER" id="PTHR32552">
    <property type="entry name" value="FERRICHROME IRON RECEPTOR-RELATED"/>
    <property type="match status" value="1"/>
</dbReference>
<proteinExistence type="inferred from homology"/>
<dbReference type="OrthoDB" id="127311at2"/>
<dbReference type="SUPFAM" id="SSF56935">
    <property type="entry name" value="Porins"/>
    <property type="match status" value="1"/>
</dbReference>
<evidence type="ECO:0000259" key="16">
    <source>
        <dbReference type="Pfam" id="PF00593"/>
    </source>
</evidence>
<dbReference type="AlphaFoldDB" id="A0A2N5WYW6"/>
<dbReference type="InterPro" id="IPR000531">
    <property type="entry name" value="Beta-barrel_TonB"/>
</dbReference>
<evidence type="ECO:0000313" key="19">
    <source>
        <dbReference type="Proteomes" id="UP000235005"/>
    </source>
</evidence>
<dbReference type="InterPro" id="IPR039426">
    <property type="entry name" value="TonB-dep_rcpt-like"/>
</dbReference>
<gene>
    <name evidence="18" type="ORF">C0039_16935</name>
</gene>
<evidence type="ECO:0000259" key="17">
    <source>
        <dbReference type="Pfam" id="PF07715"/>
    </source>
</evidence>
<evidence type="ECO:0000313" key="18">
    <source>
        <dbReference type="EMBL" id="PLW67427.1"/>
    </source>
</evidence>
<evidence type="ECO:0000256" key="10">
    <source>
        <dbReference type="ARBA" id="ARBA00023136"/>
    </source>
</evidence>
<evidence type="ECO:0000256" key="13">
    <source>
        <dbReference type="PROSITE-ProRule" id="PRU10144"/>
    </source>
</evidence>
<keyword evidence="6 15" id="KW-0732">Signal</keyword>
<evidence type="ECO:0000256" key="7">
    <source>
        <dbReference type="ARBA" id="ARBA00023004"/>
    </source>
</evidence>
<protein>
    <submittedName>
        <fullName evidence="18">TonB-dependent receptor</fullName>
    </submittedName>
</protein>
<comment type="caution">
    <text evidence="18">The sequence shown here is derived from an EMBL/GenBank/DDBJ whole genome shotgun (WGS) entry which is preliminary data.</text>
</comment>
<dbReference type="InterPro" id="IPR010917">
    <property type="entry name" value="TonB_rcpt_CS"/>
</dbReference>
<keyword evidence="4" id="KW-0410">Iron transport</keyword>
<dbReference type="Pfam" id="PF07715">
    <property type="entry name" value="Plug"/>
    <property type="match status" value="1"/>
</dbReference>
<dbReference type="Pfam" id="PF00593">
    <property type="entry name" value="TonB_dep_Rec_b-barrel"/>
    <property type="match status" value="1"/>
</dbReference>
<evidence type="ECO:0000256" key="5">
    <source>
        <dbReference type="ARBA" id="ARBA00022692"/>
    </source>
</evidence>
<comment type="subcellular location">
    <subcellularLocation>
        <location evidence="1 12">Cell outer membrane</location>
        <topology evidence="1 12">Multi-pass membrane protein</topology>
    </subcellularLocation>
</comment>
<evidence type="ECO:0000256" key="15">
    <source>
        <dbReference type="SAM" id="SignalP"/>
    </source>
</evidence>
<keyword evidence="3 12" id="KW-1134">Transmembrane beta strand</keyword>
<feature type="short sequence motif" description="TonB C-terminal box" evidence="13">
    <location>
        <begin position="777"/>
        <end position="794"/>
    </location>
</feature>
<keyword evidence="2 12" id="KW-0813">Transport</keyword>
<dbReference type="InterPro" id="IPR012910">
    <property type="entry name" value="Plug_dom"/>
</dbReference>
<evidence type="ECO:0000256" key="11">
    <source>
        <dbReference type="ARBA" id="ARBA00023237"/>
    </source>
</evidence>
<reference evidence="18 19" key="1">
    <citation type="submission" date="2018-01" db="EMBL/GenBank/DDBJ databases">
        <title>The draft genome sequence of Halioglobus lutimaris HF004.</title>
        <authorList>
            <person name="Du Z.-J."/>
            <person name="Shi M.-J."/>
        </authorList>
    </citation>
    <scope>NUCLEOTIDE SEQUENCE [LARGE SCALE GENOMIC DNA]</scope>
    <source>
        <strain evidence="18 19">HF004</strain>
    </source>
</reference>
<feature type="chain" id="PRO_5014672442" evidence="15">
    <location>
        <begin position="33"/>
        <end position="794"/>
    </location>
</feature>
<keyword evidence="11 12" id="KW-0998">Cell outer membrane</keyword>
<evidence type="ECO:0000256" key="2">
    <source>
        <dbReference type="ARBA" id="ARBA00022448"/>
    </source>
</evidence>
<keyword evidence="10 12" id="KW-0472">Membrane</keyword>
<feature type="signal peptide" evidence="15">
    <location>
        <begin position="1"/>
        <end position="32"/>
    </location>
</feature>
<evidence type="ECO:0000256" key="1">
    <source>
        <dbReference type="ARBA" id="ARBA00004571"/>
    </source>
</evidence>
<organism evidence="18 19">
    <name type="scientific">Pseudohalioglobus lutimaris</name>
    <dbReference type="NCBI Taxonomy" id="1737061"/>
    <lineage>
        <taxon>Bacteria</taxon>
        <taxon>Pseudomonadati</taxon>
        <taxon>Pseudomonadota</taxon>
        <taxon>Gammaproteobacteria</taxon>
        <taxon>Cellvibrionales</taxon>
        <taxon>Halieaceae</taxon>
        <taxon>Pseudohalioglobus</taxon>
    </lineage>
</organism>
<keyword evidence="8" id="KW-0406">Ion transport</keyword>
<evidence type="ECO:0000256" key="14">
    <source>
        <dbReference type="RuleBase" id="RU003357"/>
    </source>
</evidence>
<dbReference type="GO" id="GO:0006826">
    <property type="term" value="P:iron ion transport"/>
    <property type="evidence" value="ECO:0007669"/>
    <property type="project" value="UniProtKB-KW"/>
</dbReference>
<name>A0A2N5WYW6_9GAMM</name>
<dbReference type="EMBL" id="PKUS01000029">
    <property type="protein sequence ID" value="PLW67427.1"/>
    <property type="molecule type" value="Genomic_DNA"/>
</dbReference>
<keyword evidence="9 14" id="KW-0798">TonB box</keyword>
<comment type="similarity">
    <text evidence="12 14">Belongs to the TonB-dependent receptor family.</text>
</comment>
<feature type="domain" description="TonB-dependent receptor-like beta-barrel" evidence="16">
    <location>
        <begin position="280"/>
        <end position="760"/>
    </location>
</feature>
<evidence type="ECO:0000256" key="6">
    <source>
        <dbReference type="ARBA" id="ARBA00022729"/>
    </source>
</evidence>
<keyword evidence="18" id="KW-0675">Receptor</keyword>
<evidence type="ECO:0000256" key="12">
    <source>
        <dbReference type="PROSITE-ProRule" id="PRU01360"/>
    </source>
</evidence>
<evidence type="ECO:0000256" key="9">
    <source>
        <dbReference type="ARBA" id="ARBA00023077"/>
    </source>
</evidence>
<sequence length="794" mass="87035">MERSCMKNPNRKKALMAMAVVSAVGATDVALAQQQLEEVVVTARKRTESLQDVPMAVSAFNTAQLQDAQISGIEDLERMTPNLTLTETGGLQAGSVAVFVRGIGNDPGFDQGVGIYVDDVYMNRVTGSLLEVYDVERIEVLKGPQGNLYGRNTIGGAIKYISREPTEEFSGGVEVRAGEFDEVRVSANMSGPIFGETLLGSFGALYNQRDGIQTNIVNGDEYWDKDISAYRGSLIWNASDSIRVKLAADYSNNDSAPRLPNRSGVDAETLAGIDFFSAGASTFLAPGTGLYDTPNDNSLPRDVDDVATTEGSLLNQFQIESTTLALTVDWDFNDSWSLKSVTAQRNTDHTQPFDFDGSPQQFIHTINEREFEDFSQEFQLNYSTDNVNAVMGLYYLDGTTSFDKNLTTQYNRLLAASQQFKDTYRDDREVTSQSVYANVDWNISEAFQLSLGGRYTKDEKEETQEATVIQTFYALALADTSFAGIQAFAIKPGQEAVAAASPSFFGWATPFEEALTVTRPEDTYAKDDWTEFSPSARLTWFAADDLMVYGGYSSGFKSGGFQRQSGLSTAFEPETVDSYVLGMKSTLLDGSLRVNAEAFFNDYQDKQLATLSLSLDSADLVESVGNVGELESSGVEVELTWLPEVDGLALGLNVGYLDVDVKEYASEEGDRADTTGIGFSPDWTVQARVAYDFDLADLGSLMIGTDVSYRSESFTNSPIDLTNTAAAEAQIQDEHAIWNAIAAFRSADGHWRVAVEGKNLEDKRVITNSYDLTLFQTAGYNMPRTWAVSVGYEF</sequence>